<proteinExistence type="predicted"/>
<dbReference type="Pfam" id="PF00857">
    <property type="entry name" value="Isochorismatase"/>
    <property type="match status" value="1"/>
</dbReference>
<dbReference type="InterPro" id="IPR036380">
    <property type="entry name" value="Isochorismatase-like_sf"/>
</dbReference>
<accession>A0ABP9HH97</accession>
<dbReference type="Gene3D" id="3.40.50.850">
    <property type="entry name" value="Isochorismatase-like"/>
    <property type="match status" value="1"/>
</dbReference>
<feature type="domain" description="Isochorismatase-like" evidence="2">
    <location>
        <begin position="31"/>
        <end position="205"/>
    </location>
</feature>
<dbReference type="PANTHER" id="PTHR43540">
    <property type="entry name" value="PEROXYUREIDOACRYLATE/UREIDOACRYLATE AMIDOHYDROLASE-RELATED"/>
    <property type="match status" value="1"/>
</dbReference>
<keyword evidence="1" id="KW-0378">Hydrolase</keyword>
<evidence type="ECO:0000313" key="4">
    <source>
        <dbReference type="Proteomes" id="UP001500610"/>
    </source>
</evidence>
<protein>
    <submittedName>
        <fullName evidence="3">N-carbamoylsarcosine amidohydrolase</fullName>
    </submittedName>
</protein>
<name>A0ABP9HH97_9ACTN</name>
<evidence type="ECO:0000259" key="2">
    <source>
        <dbReference type="Pfam" id="PF00857"/>
    </source>
</evidence>
<dbReference type="SUPFAM" id="SSF52499">
    <property type="entry name" value="Isochorismatase-like hydrolases"/>
    <property type="match status" value="1"/>
</dbReference>
<dbReference type="Proteomes" id="UP001500610">
    <property type="component" value="Unassembled WGS sequence"/>
</dbReference>
<dbReference type="InterPro" id="IPR000868">
    <property type="entry name" value="Isochorismatase-like_dom"/>
</dbReference>
<dbReference type="RefSeq" id="WP_226029106.1">
    <property type="nucleotide sequence ID" value="NZ_BAABIV010000002.1"/>
</dbReference>
<sequence>MSATAPGEAAVRALYAQRGLGGRLAPGSSPVVLVVDLINGFTDPDCPPGSALDTVVAANRTLLDAARAVGTPVVFTTIAFAADGIEGAVWLRKMPAMKVLLDGTPWVEVDARLGRTENEPVVVKRAASAFANTGLTTLLATFGADSVIITGATTSGCVRATAVDACAAGYPAFVVSDCVGDRAAGPHEASLFDIDAKYGDVVGLEEALGLLPDAPPVPPTGGVAP</sequence>
<evidence type="ECO:0000313" key="3">
    <source>
        <dbReference type="EMBL" id="GAA4970964.1"/>
    </source>
</evidence>
<evidence type="ECO:0000256" key="1">
    <source>
        <dbReference type="ARBA" id="ARBA00022801"/>
    </source>
</evidence>
<dbReference type="PANTHER" id="PTHR43540:SF1">
    <property type="entry name" value="ISOCHORISMATASE HYDROLASE"/>
    <property type="match status" value="1"/>
</dbReference>
<comment type="caution">
    <text evidence="3">The sequence shown here is derived from an EMBL/GenBank/DDBJ whole genome shotgun (WGS) entry which is preliminary data.</text>
</comment>
<organism evidence="3 4">
    <name type="scientific">Streptomyces hyderabadensis</name>
    <dbReference type="NCBI Taxonomy" id="598549"/>
    <lineage>
        <taxon>Bacteria</taxon>
        <taxon>Bacillati</taxon>
        <taxon>Actinomycetota</taxon>
        <taxon>Actinomycetes</taxon>
        <taxon>Kitasatosporales</taxon>
        <taxon>Streptomycetaceae</taxon>
        <taxon>Streptomyces</taxon>
    </lineage>
</organism>
<dbReference type="InterPro" id="IPR050272">
    <property type="entry name" value="Isochorismatase-like_hydrls"/>
</dbReference>
<gene>
    <name evidence="3" type="ORF">GCM10023257_03720</name>
</gene>
<dbReference type="EMBL" id="BAABIV010000002">
    <property type="protein sequence ID" value="GAA4970964.1"/>
    <property type="molecule type" value="Genomic_DNA"/>
</dbReference>
<keyword evidence="4" id="KW-1185">Reference proteome</keyword>
<reference evidence="4" key="1">
    <citation type="journal article" date="2019" name="Int. J. Syst. Evol. Microbiol.">
        <title>The Global Catalogue of Microorganisms (GCM) 10K type strain sequencing project: providing services to taxonomists for standard genome sequencing and annotation.</title>
        <authorList>
            <consortium name="The Broad Institute Genomics Platform"/>
            <consortium name="The Broad Institute Genome Sequencing Center for Infectious Disease"/>
            <person name="Wu L."/>
            <person name="Ma J."/>
        </authorList>
    </citation>
    <scope>NUCLEOTIDE SEQUENCE [LARGE SCALE GENOMIC DNA]</scope>
    <source>
        <strain evidence="4">JCM 17657</strain>
    </source>
</reference>